<name>A0A6N3K517_9ACTN</name>
<reference evidence="1 2" key="2">
    <citation type="submission" date="2018-08" db="EMBL/GenBank/DDBJ databases">
        <title>Streptomyces kandeliansis sp. nov., an endophytic bacterium isolated from mangrove plant.</title>
        <authorList>
            <person name="Wang R."/>
        </authorList>
    </citation>
    <scope>NUCLEOTIDE SEQUENCE [LARGE SCALE GENOMIC DNA]</scope>
    <source>
        <strain evidence="2">H14(2018)</strain>
    </source>
</reference>
<gene>
    <name evidence="1" type="ORF">DVH21_27970</name>
</gene>
<dbReference type="Proteomes" id="UP000253958">
    <property type="component" value="Chromosome"/>
</dbReference>
<evidence type="ECO:0000313" key="1">
    <source>
        <dbReference type="EMBL" id="AXH93468.1"/>
    </source>
</evidence>
<dbReference type="AlphaFoldDB" id="A0A6N3K517"/>
<dbReference type="EMBL" id="CP031263">
    <property type="protein sequence ID" value="AXH93468.1"/>
    <property type="molecule type" value="Genomic_DNA"/>
</dbReference>
<reference evidence="1 2" key="1">
    <citation type="submission" date="2018-07" db="EMBL/GenBank/DDBJ databases">
        <authorList>
            <person name="Ye Y."/>
        </authorList>
    </citation>
    <scope>NUCLEOTIDE SEQUENCE [LARGE SCALE GENOMIC DNA]</scope>
    <source>
        <strain evidence="2">H14(2018)</strain>
    </source>
</reference>
<accession>A0A6N3K517</accession>
<sequence>MRGLGGGGGEVRLWQHHDVLTCQVSDNGPGLGEIAVALPSPDGFRASARCDASADRPQPWPGMR</sequence>
<organism evidence="1 2">
    <name type="scientific">Micromonospora aurantiaca</name>
    <name type="common">nom. illeg.</name>
    <dbReference type="NCBI Taxonomy" id="47850"/>
    <lineage>
        <taxon>Bacteria</taxon>
        <taxon>Bacillati</taxon>
        <taxon>Actinomycetota</taxon>
        <taxon>Actinomycetes</taxon>
        <taxon>Micromonosporales</taxon>
        <taxon>Micromonosporaceae</taxon>
        <taxon>Micromonospora</taxon>
    </lineage>
</organism>
<protein>
    <submittedName>
        <fullName evidence="1">Uncharacterized protein</fullName>
    </submittedName>
</protein>
<proteinExistence type="predicted"/>
<evidence type="ECO:0000313" key="2">
    <source>
        <dbReference type="Proteomes" id="UP000253958"/>
    </source>
</evidence>